<gene>
    <name evidence="3" type="ORF">AMYX_08610</name>
</gene>
<feature type="compositionally biased region" description="Basic and acidic residues" evidence="1">
    <location>
        <begin position="27"/>
        <end position="43"/>
    </location>
</feature>
<dbReference type="Gene3D" id="1.10.101.10">
    <property type="entry name" value="PGBD-like superfamily/PGBD"/>
    <property type="match status" value="1"/>
</dbReference>
<reference evidence="4" key="1">
    <citation type="journal article" date="2020" name="Appl. Environ. Microbiol.">
        <title>Diazotrophic Anaeromyxobacter Isolates from Soils.</title>
        <authorList>
            <person name="Masuda Y."/>
            <person name="Yamanaka H."/>
            <person name="Xu Z.X."/>
            <person name="Shiratori Y."/>
            <person name="Aono T."/>
            <person name="Amachi S."/>
            <person name="Senoo K."/>
            <person name="Itoh H."/>
        </authorList>
    </citation>
    <scope>NUCLEOTIDE SEQUENCE [LARGE SCALE GENOMIC DNA]</scope>
    <source>
        <strain evidence="4">R267</strain>
    </source>
</reference>
<dbReference type="SUPFAM" id="SSF47090">
    <property type="entry name" value="PGBD-like"/>
    <property type="match status" value="1"/>
</dbReference>
<dbReference type="InterPro" id="IPR036366">
    <property type="entry name" value="PGBDSf"/>
</dbReference>
<feature type="compositionally biased region" description="Basic and acidic residues" evidence="1">
    <location>
        <begin position="140"/>
        <end position="149"/>
    </location>
</feature>
<sequence length="149" mass="15916">MRRLVALLGCTCLALACRHTQRVEAPGSERSDGAHARGKKEEQGGTGKATSTRVPARAGHPAVAASPEELMQPGSALRIQEALRARGLLREPASGELDEPTSAALRRFQGQEHLAQTGAPDRETLRRLGIDPQGVYRSVPEGREAAPRP</sequence>
<dbReference type="AlphaFoldDB" id="A0A7I9VJ19"/>
<dbReference type="Pfam" id="PF01471">
    <property type="entry name" value="PG_binding_1"/>
    <property type="match status" value="1"/>
</dbReference>
<accession>A0A7I9VJ19</accession>
<dbReference type="InterPro" id="IPR036365">
    <property type="entry name" value="PGBD-like_sf"/>
</dbReference>
<feature type="region of interest" description="Disordered" evidence="1">
    <location>
        <begin position="22"/>
        <end position="74"/>
    </location>
</feature>
<evidence type="ECO:0000313" key="4">
    <source>
        <dbReference type="Proteomes" id="UP000503640"/>
    </source>
</evidence>
<evidence type="ECO:0000313" key="3">
    <source>
        <dbReference type="EMBL" id="GEJ56120.1"/>
    </source>
</evidence>
<feature type="region of interest" description="Disordered" evidence="1">
    <location>
        <begin position="129"/>
        <end position="149"/>
    </location>
</feature>
<proteinExistence type="predicted"/>
<dbReference type="InterPro" id="IPR002477">
    <property type="entry name" value="Peptidoglycan-bd-like"/>
</dbReference>
<dbReference type="Proteomes" id="UP000503640">
    <property type="component" value="Unassembled WGS sequence"/>
</dbReference>
<evidence type="ECO:0000259" key="2">
    <source>
        <dbReference type="Pfam" id="PF01471"/>
    </source>
</evidence>
<organism evidence="3 4">
    <name type="scientific">Anaeromyxobacter diazotrophicus</name>
    <dbReference type="NCBI Taxonomy" id="2590199"/>
    <lineage>
        <taxon>Bacteria</taxon>
        <taxon>Pseudomonadati</taxon>
        <taxon>Myxococcota</taxon>
        <taxon>Myxococcia</taxon>
        <taxon>Myxococcales</taxon>
        <taxon>Cystobacterineae</taxon>
        <taxon>Anaeromyxobacteraceae</taxon>
        <taxon>Anaeromyxobacter</taxon>
    </lineage>
</organism>
<dbReference type="PROSITE" id="PS51257">
    <property type="entry name" value="PROKAR_LIPOPROTEIN"/>
    <property type="match status" value="1"/>
</dbReference>
<evidence type="ECO:0000256" key="1">
    <source>
        <dbReference type="SAM" id="MobiDB-lite"/>
    </source>
</evidence>
<protein>
    <recommendedName>
        <fullName evidence="2">Peptidoglycan binding-like domain-containing protein</fullName>
    </recommendedName>
</protein>
<name>A0A7I9VJ19_9BACT</name>
<feature type="domain" description="Peptidoglycan binding-like" evidence="2">
    <location>
        <begin position="79"/>
        <end position="128"/>
    </location>
</feature>
<comment type="caution">
    <text evidence="3">The sequence shown here is derived from an EMBL/GenBank/DDBJ whole genome shotgun (WGS) entry which is preliminary data.</text>
</comment>
<dbReference type="EMBL" id="BJTG01000002">
    <property type="protein sequence ID" value="GEJ56120.1"/>
    <property type="molecule type" value="Genomic_DNA"/>
</dbReference>
<dbReference type="RefSeq" id="WP_235969452.1">
    <property type="nucleotide sequence ID" value="NZ_BJTG01000002.1"/>
</dbReference>
<keyword evidence="4" id="KW-1185">Reference proteome</keyword>